<dbReference type="PRINTS" id="PR00410">
    <property type="entry name" value="PHEHYDRXLASE"/>
</dbReference>
<dbReference type="SUPFAM" id="SSF63380">
    <property type="entry name" value="Riboflavin synthase domain-like"/>
    <property type="match status" value="1"/>
</dbReference>
<dbReference type="PANTHER" id="PTHR43396:SF3">
    <property type="entry name" value="FLAVOHEMOPROTEIN"/>
    <property type="match status" value="1"/>
</dbReference>
<evidence type="ECO:0000256" key="2">
    <source>
        <dbReference type="ARBA" id="ARBA00012229"/>
    </source>
</evidence>
<dbReference type="CDD" id="cd14782">
    <property type="entry name" value="FHb-globin_2"/>
    <property type="match status" value="1"/>
</dbReference>
<dbReference type="InterPro" id="IPR001433">
    <property type="entry name" value="OxRdtase_FAD/NAD-bd"/>
</dbReference>
<evidence type="ECO:0000313" key="13">
    <source>
        <dbReference type="EMBL" id="SDH88693.1"/>
    </source>
</evidence>
<feature type="domain" description="Globin" evidence="11">
    <location>
        <begin position="1"/>
        <end position="141"/>
    </location>
</feature>
<dbReference type="Gene3D" id="1.10.490.10">
    <property type="entry name" value="Globins"/>
    <property type="match status" value="1"/>
</dbReference>
<dbReference type="GO" id="GO:0071500">
    <property type="term" value="P:cellular response to nitrosative stress"/>
    <property type="evidence" value="ECO:0007669"/>
    <property type="project" value="TreeGrafter"/>
</dbReference>
<dbReference type="GO" id="GO:0019825">
    <property type="term" value="F:oxygen binding"/>
    <property type="evidence" value="ECO:0007669"/>
    <property type="project" value="InterPro"/>
</dbReference>
<dbReference type="Gene3D" id="3.40.50.80">
    <property type="entry name" value="Nucleotide-binding domain of ferredoxin-NADP reductase (FNR) module"/>
    <property type="match status" value="1"/>
</dbReference>
<keyword evidence="10" id="KW-0813">Transport</keyword>
<dbReference type="CDD" id="cd06184">
    <property type="entry name" value="flavohem_like_fad_nad_binding"/>
    <property type="match status" value="1"/>
</dbReference>
<dbReference type="SUPFAM" id="SSF52343">
    <property type="entry name" value="Ferredoxin reductase-like, C-terminal NADP-linked domain"/>
    <property type="match status" value="1"/>
</dbReference>
<evidence type="ECO:0000313" key="14">
    <source>
        <dbReference type="Proteomes" id="UP000198923"/>
    </source>
</evidence>
<dbReference type="PROSITE" id="PS01033">
    <property type="entry name" value="GLOBIN"/>
    <property type="match status" value="1"/>
</dbReference>
<dbReference type="GO" id="GO:0008941">
    <property type="term" value="F:nitric oxide dioxygenase NAD(P)H activity"/>
    <property type="evidence" value="ECO:0007669"/>
    <property type="project" value="UniProtKB-EC"/>
</dbReference>
<evidence type="ECO:0000256" key="5">
    <source>
        <dbReference type="ARBA" id="ARBA00022723"/>
    </source>
</evidence>
<keyword evidence="6" id="KW-0408">Iron</keyword>
<dbReference type="SUPFAM" id="SSF46458">
    <property type="entry name" value="Globin-like"/>
    <property type="match status" value="1"/>
</dbReference>
<dbReference type="GO" id="GO:0046872">
    <property type="term" value="F:metal ion binding"/>
    <property type="evidence" value="ECO:0007669"/>
    <property type="project" value="UniProtKB-KW"/>
</dbReference>
<sequence>MLSPESAELVRATLPAVGGALDPITTRFYATMFAEQPHLLDGMFNRGNQANGEQRQALAGSIAAFAGALIDHPEQRPDRMLGRIAHKHTAVGVTSDHYIVVHKYLFRAIADVLGDAVTPQVAAAWDEVYWLMAGALIALEARIYAEAGTRDGTTWRPWRVVERREETPDTASFLLSPADGRPAPPCRPGQYVSVRVALPDGVHQLRQYSLSGGVHDGPRRLTVKRVRGGDTPAGEVSTLLHTTVREGDELTLSAPFGDMVLDDADTPLVLVSAGIGVTPIAAMLEHLSATRSPRRVLALHADRAPAHHALRTDVARLIADLPHADQAVWYEHDHDHEYEHEHEHEPYGTARLGRMDLADVDIPSGAVAYLCGPVPFMRDVRGRLLRAGVAARDIHYEVFGPDLWQGDADDLG</sequence>
<feature type="domain" description="FAD-binding FR-type" evidence="12">
    <location>
        <begin position="153"/>
        <end position="262"/>
    </location>
</feature>
<keyword evidence="5" id="KW-0479">Metal-binding</keyword>
<name>A0A1G8G2R7_9ACTN</name>
<dbReference type="InterPro" id="IPR012292">
    <property type="entry name" value="Globin/Proto"/>
</dbReference>
<evidence type="ECO:0000256" key="10">
    <source>
        <dbReference type="RuleBase" id="RU000356"/>
    </source>
</evidence>
<evidence type="ECO:0000259" key="12">
    <source>
        <dbReference type="PROSITE" id="PS51384"/>
    </source>
</evidence>
<keyword evidence="14" id="KW-1185">Reference proteome</keyword>
<dbReference type="RefSeq" id="WP_093173153.1">
    <property type="nucleotide sequence ID" value="NZ_FNCN01000025.1"/>
</dbReference>
<organism evidence="13 14">
    <name type="scientific">Sinosporangium album</name>
    <dbReference type="NCBI Taxonomy" id="504805"/>
    <lineage>
        <taxon>Bacteria</taxon>
        <taxon>Bacillati</taxon>
        <taxon>Actinomycetota</taxon>
        <taxon>Actinomycetes</taxon>
        <taxon>Streptosporangiales</taxon>
        <taxon>Streptosporangiaceae</taxon>
        <taxon>Sinosporangium</taxon>
    </lineage>
</organism>
<dbReference type="Proteomes" id="UP000198923">
    <property type="component" value="Unassembled WGS sequence"/>
</dbReference>
<dbReference type="GO" id="GO:0005344">
    <property type="term" value="F:oxygen carrier activity"/>
    <property type="evidence" value="ECO:0007669"/>
    <property type="project" value="UniProtKB-KW"/>
</dbReference>
<keyword evidence="3 10" id="KW-0349">Heme</keyword>
<gene>
    <name evidence="13" type="ORF">SAMN05421505_12561</name>
</gene>
<dbReference type="Gene3D" id="2.40.30.10">
    <property type="entry name" value="Translation factors"/>
    <property type="match status" value="1"/>
</dbReference>
<reference evidence="13 14" key="1">
    <citation type="submission" date="2016-10" db="EMBL/GenBank/DDBJ databases">
        <authorList>
            <person name="de Groot N.N."/>
        </authorList>
    </citation>
    <scope>NUCLEOTIDE SEQUENCE [LARGE SCALE GENOMIC DNA]</scope>
    <source>
        <strain evidence="13 14">CPCC 201354</strain>
    </source>
</reference>
<accession>A0A1G8G2R7</accession>
<dbReference type="InterPro" id="IPR017927">
    <property type="entry name" value="FAD-bd_FR_type"/>
</dbReference>
<comment type="catalytic activity">
    <reaction evidence="8">
        <text>2 nitric oxide + NADH + 2 O2 = 2 nitrate + NAD(+) + H(+)</text>
        <dbReference type="Rhea" id="RHEA:19469"/>
        <dbReference type="ChEBI" id="CHEBI:15378"/>
        <dbReference type="ChEBI" id="CHEBI:15379"/>
        <dbReference type="ChEBI" id="CHEBI:16480"/>
        <dbReference type="ChEBI" id="CHEBI:17632"/>
        <dbReference type="ChEBI" id="CHEBI:57540"/>
        <dbReference type="ChEBI" id="CHEBI:57945"/>
        <dbReference type="EC" id="1.14.12.17"/>
    </reaction>
</comment>
<dbReference type="InterPro" id="IPR009050">
    <property type="entry name" value="Globin-like_sf"/>
</dbReference>
<dbReference type="EC" id="1.14.12.17" evidence="2"/>
<evidence type="ECO:0000256" key="4">
    <source>
        <dbReference type="ARBA" id="ARBA00022621"/>
    </source>
</evidence>
<comment type="similarity">
    <text evidence="1">In the C-terminal section; belongs to the flavoprotein pyridine nucleotide cytochrome reductase family.</text>
</comment>
<dbReference type="GO" id="GO:0071949">
    <property type="term" value="F:FAD binding"/>
    <property type="evidence" value="ECO:0007669"/>
    <property type="project" value="TreeGrafter"/>
</dbReference>
<dbReference type="STRING" id="504805.SAMN05421505_12561"/>
<dbReference type="InterPro" id="IPR017938">
    <property type="entry name" value="Riboflavin_synthase-like_b-brl"/>
</dbReference>
<evidence type="ECO:0000256" key="3">
    <source>
        <dbReference type="ARBA" id="ARBA00022617"/>
    </source>
</evidence>
<dbReference type="PANTHER" id="PTHR43396">
    <property type="entry name" value="FLAVOHEMOPROTEIN"/>
    <property type="match status" value="1"/>
</dbReference>
<evidence type="ECO:0000256" key="8">
    <source>
        <dbReference type="ARBA" id="ARBA00048649"/>
    </source>
</evidence>
<dbReference type="AlphaFoldDB" id="A0A1G8G2R7"/>
<dbReference type="EMBL" id="FNCN01000025">
    <property type="protein sequence ID" value="SDH88693.1"/>
    <property type="molecule type" value="Genomic_DNA"/>
</dbReference>
<dbReference type="InterPro" id="IPR039261">
    <property type="entry name" value="FNR_nucleotide-bd"/>
</dbReference>
<evidence type="ECO:0000256" key="9">
    <source>
        <dbReference type="ARBA" id="ARBA00049433"/>
    </source>
</evidence>
<comment type="similarity">
    <text evidence="10">Belongs to the globin family.</text>
</comment>
<dbReference type="Pfam" id="PF00175">
    <property type="entry name" value="NAD_binding_1"/>
    <property type="match status" value="1"/>
</dbReference>
<dbReference type="GO" id="GO:0046210">
    <property type="term" value="P:nitric oxide catabolic process"/>
    <property type="evidence" value="ECO:0007669"/>
    <property type="project" value="TreeGrafter"/>
</dbReference>
<dbReference type="PROSITE" id="PS51384">
    <property type="entry name" value="FAD_FR"/>
    <property type="match status" value="1"/>
</dbReference>
<dbReference type="InterPro" id="IPR000971">
    <property type="entry name" value="Globin"/>
</dbReference>
<dbReference type="GO" id="GO:0051537">
    <property type="term" value="F:2 iron, 2 sulfur cluster binding"/>
    <property type="evidence" value="ECO:0007669"/>
    <property type="project" value="UniProtKB-KW"/>
</dbReference>
<dbReference type="Pfam" id="PF00042">
    <property type="entry name" value="Globin"/>
    <property type="match status" value="1"/>
</dbReference>
<dbReference type="OrthoDB" id="9801223at2"/>
<evidence type="ECO:0000259" key="11">
    <source>
        <dbReference type="PROSITE" id="PS01033"/>
    </source>
</evidence>
<keyword evidence="13" id="KW-0223">Dioxygenase</keyword>
<keyword evidence="13" id="KW-0560">Oxidoreductase</keyword>
<evidence type="ECO:0000256" key="1">
    <source>
        <dbReference type="ARBA" id="ARBA00006401"/>
    </source>
</evidence>
<protein>
    <recommendedName>
        <fullName evidence="2">nitric oxide dioxygenase</fullName>
        <ecNumber evidence="2">1.14.12.17</ecNumber>
    </recommendedName>
</protein>
<evidence type="ECO:0000256" key="6">
    <source>
        <dbReference type="ARBA" id="ARBA00023004"/>
    </source>
</evidence>
<dbReference type="GO" id="GO:0020037">
    <property type="term" value="F:heme binding"/>
    <property type="evidence" value="ECO:0007669"/>
    <property type="project" value="InterPro"/>
</dbReference>
<evidence type="ECO:0000256" key="7">
    <source>
        <dbReference type="ARBA" id="ARBA00023027"/>
    </source>
</evidence>
<keyword evidence="7" id="KW-0520">NAD</keyword>
<keyword evidence="4 10" id="KW-0561">Oxygen transport</keyword>
<proteinExistence type="inferred from homology"/>
<comment type="catalytic activity">
    <reaction evidence="9">
        <text>2 nitric oxide + NADPH + 2 O2 = 2 nitrate + NADP(+) + H(+)</text>
        <dbReference type="Rhea" id="RHEA:19465"/>
        <dbReference type="ChEBI" id="CHEBI:15378"/>
        <dbReference type="ChEBI" id="CHEBI:15379"/>
        <dbReference type="ChEBI" id="CHEBI:16480"/>
        <dbReference type="ChEBI" id="CHEBI:17632"/>
        <dbReference type="ChEBI" id="CHEBI:57783"/>
        <dbReference type="ChEBI" id="CHEBI:58349"/>
        <dbReference type="EC" id="1.14.12.17"/>
    </reaction>
</comment>